<keyword evidence="2" id="KW-1185">Reference proteome</keyword>
<organism evidence="1 2">
    <name type="scientific">Microbacterium resistens</name>
    <dbReference type="NCBI Taxonomy" id="156977"/>
    <lineage>
        <taxon>Bacteria</taxon>
        <taxon>Bacillati</taxon>
        <taxon>Actinomycetota</taxon>
        <taxon>Actinomycetes</taxon>
        <taxon>Micrococcales</taxon>
        <taxon>Microbacteriaceae</taxon>
        <taxon>Microbacterium</taxon>
    </lineage>
</organism>
<dbReference type="EMBL" id="JAVDUM010000008">
    <property type="protein sequence ID" value="MDR6867417.1"/>
    <property type="molecule type" value="Genomic_DNA"/>
</dbReference>
<evidence type="ECO:0008006" key="3">
    <source>
        <dbReference type="Google" id="ProtNLM"/>
    </source>
</evidence>
<dbReference type="RefSeq" id="WP_310020197.1">
    <property type="nucleotide sequence ID" value="NZ_JAVDUM010000008.1"/>
</dbReference>
<accession>A0ABU1SCT3</accession>
<reference evidence="1 2" key="1">
    <citation type="submission" date="2023-07" db="EMBL/GenBank/DDBJ databases">
        <title>Sorghum-associated microbial communities from plants grown in Nebraska, USA.</title>
        <authorList>
            <person name="Schachtman D."/>
        </authorList>
    </citation>
    <scope>NUCLEOTIDE SEQUENCE [LARGE SCALE GENOMIC DNA]</scope>
    <source>
        <strain evidence="1 2">2980</strain>
    </source>
</reference>
<evidence type="ECO:0000313" key="2">
    <source>
        <dbReference type="Proteomes" id="UP001259347"/>
    </source>
</evidence>
<gene>
    <name evidence="1" type="ORF">J2Y69_002020</name>
</gene>
<dbReference type="Proteomes" id="UP001259347">
    <property type="component" value="Unassembled WGS sequence"/>
</dbReference>
<proteinExistence type="predicted"/>
<protein>
    <recommendedName>
        <fullName evidence="3">DUF2599 domain-containing protein</fullName>
    </recommendedName>
</protein>
<name>A0ABU1SCT3_9MICO</name>
<evidence type="ECO:0000313" key="1">
    <source>
        <dbReference type="EMBL" id="MDR6867417.1"/>
    </source>
</evidence>
<comment type="caution">
    <text evidence="1">The sequence shown here is derived from an EMBL/GenBank/DDBJ whole genome shotgun (WGS) entry which is preliminary data.</text>
</comment>
<sequence length="329" mass="35349">MTQSDLPCDVQAMRRQSPLVQKTAVLGLSVLAAITATPLLVGAASETGTWEAEELITALERVPSRYSVDAGNADTLDEEVRSGEAMRLPGVHSDIGITVSAAAKAGIALNLGDGREAVSHDDETSTIAQRKSDGSIQILTAIESSSAPTEFTYELSLPPESEVTVNDDGSVAILGTDGSFLAGIHTPWAVDAEGNTVSTHYEVDGTHLTQIVSHDEGFAYPIVADPWLGAELYGGVATTYVSEGFIVTTRPTEWGALYSGVQNVAMWWAHADEVKNKMTSPGNWTLSLQEQLYCHIAGWPVSANPDYDLESWKPHIRWEDQVPSKCQSY</sequence>